<evidence type="ECO:0000313" key="2">
    <source>
        <dbReference type="EMBL" id="QJA74810.1"/>
    </source>
</evidence>
<sequence>MAHQLLQVITDIDKSHAGLGKAVAFSIICVKARLCLLVVAPSGCGKSVITDAMGEAHPSPLKLLSVTKARLVTYQDTFTGFQGVVLMDDIAGAGSMYERKETLVAFSMLCYSHSISKHTFTSDFEIHDFHGSTIMNIQPSILAEIYQYPEWESLISEKTLRYYHLYRPTKPNSAKPVIRVDWGIEIDKVKKPRHDFKLYPTLEKIGGIQWSDARTLEHLDTLMKAIAALDRRDYVTNADLQLLYRLMKPMTVERYIMHKVGFEVGRWMDTNLAATLVEFASWKNIDIDRIARDYKISPSTVYKLLSEIKEWFKQSEVKSKMLIPKPEFKRILKEAGVER</sequence>
<dbReference type="EMBL" id="MT141167">
    <property type="protein sequence ID" value="QJA55583.1"/>
    <property type="molecule type" value="Genomic_DNA"/>
</dbReference>
<evidence type="ECO:0000313" key="1">
    <source>
        <dbReference type="EMBL" id="QJA55583.1"/>
    </source>
</evidence>
<protein>
    <submittedName>
        <fullName evidence="1">Uncharacterized protein</fullName>
    </submittedName>
</protein>
<organism evidence="1">
    <name type="scientific">viral metagenome</name>
    <dbReference type="NCBI Taxonomy" id="1070528"/>
    <lineage>
        <taxon>unclassified sequences</taxon>
        <taxon>metagenomes</taxon>
        <taxon>organismal metagenomes</taxon>
    </lineage>
</organism>
<gene>
    <name evidence="2" type="ORF">MM415A01924_0008</name>
    <name evidence="1" type="ORF">MM415B02032_0016</name>
</gene>
<dbReference type="AlphaFoldDB" id="A0A6M3IDU5"/>
<accession>A0A6M3IDU5</accession>
<reference evidence="1" key="1">
    <citation type="submission" date="2020-03" db="EMBL/GenBank/DDBJ databases">
        <title>The deep terrestrial virosphere.</title>
        <authorList>
            <person name="Holmfeldt K."/>
            <person name="Nilsson E."/>
            <person name="Simone D."/>
            <person name="Lopez-Fernandez M."/>
            <person name="Wu X."/>
            <person name="de Brujin I."/>
            <person name="Lundin D."/>
            <person name="Andersson A."/>
            <person name="Bertilsson S."/>
            <person name="Dopson M."/>
        </authorList>
    </citation>
    <scope>NUCLEOTIDE SEQUENCE</scope>
    <source>
        <strain evidence="2">MM415A01924</strain>
        <strain evidence="1">MM415B02032</strain>
    </source>
</reference>
<name>A0A6M3IDU5_9ZZZZ</name>
<proteinExistence type="predicted"/>
<dbReference type="EMBL" id="MT142122">
    <property type="protein sequence ID" value="QJA74810.1"/>
    <property type="molecule type" value="Genomic_DNA"/>
</dbReference>